<dbReference type="RefSeq" id="WP_092862607.1">
    <property type="nucleotide sequence ID" value="NZ_FOQH01000009.1"/>
</dbReference>
<organism evidence="4 5">
    <name type="scientific">Albimonas pacifica</name>
    <dbReference type="NCBI Taxonomy" id="1114924"/>
    <lineage>
        <taxon>Bacteria</taxon>
        <taxon>Pseudomonadati</taxon>
        <taxon>Pseudomonadota</taxon>
        <taxon>Alphaproteobacteria</taxon>
        <taxon>Rhodobacterales</taxon>
        <taxon>Paracoccaceae</taxon>
        <taxon>Albimonas</taxon>
    </lineage>
</organism>
<dbReference type="OrthoDB" id="5244108at2"/>
<dbReference type="PANTHER" id="PTHR42943:SF2">
    <property type="entry name" value="GLUTATHIONE S-TRANSFERASE KAPPA 1"/>
    <property type="match status" value="1"/>
</dbReference>
<dbReference type="Gene3D" id="3.40.30.10">
    <property type="entry name" value="Glutaredoxin"/>
    <property type="match status" value="1"/>
</dbReference>
<comment type="catalytic activity">
    <reaction evidence="1">
        <text>2-hydroxychromene-2-carboxylate = (3E)-4-(2-hydroxyphenyl)-2-oxobut-3-enoate</text>
        <dbReference type="Rhea" id="RHEA:27401"/>
        <dbReference type="ChEBI" id="CHEBI:59350"/>
        <dbReference type="ChEBI" id="CHEBI:59353"/>
        <dbReference type="EC" id="5.99.1.4"/>
    </reaction>
</comment>
<dbReference type="InterPro" id="IPR051924">
    <property type="entry name" value="GST_Kappa/NadH"/>
</dbReference>
<feature type="domain" description="DSBA-like thioredoxin" evidence="3">
    <location>
        <begin position="6"/>
        <end position="194"/>
    </location>
</feature>
<protein>
    <recommendedName>
        <fullName evidence="1">2-hydroxychromene-2-carboxylate isomerase</fullName>
        <ecNumber evidence="1">5.99.1.4</ecNumber>
    </recommendedName>
</protein>
<dbReference type="Proteomes" id="UP000199377">
    <property type="component" value="Unassembled WGS sequence"/>
</dbReference>
<sequence length="200" mass="22820">MSRPVVRCYTDYKSPYAFVALAPTLALADRWDVELEWRPYTLRIAEFMGTVEARTPHFWRKVRYAYMDARRYANKQGLTLKGPRKIYDGYWSNAGMLFAQANGIFEGYHRAVFEKFWRHELDVDAPEDICAEIAAQGGDVAAFRAYAEGPGREEQAAIVAEAEALGVFGVPSFLFEGELFWGNDRLGMLEERLKTRAAAR</sequence>
<feature type="active site" description="Nucleophile" evidence="2">
    <location>
        <position position="14"/>
    </location>
</feature>
<dbReference type="GO" id="GO:0016491">
    <property type="term" value="F:oxidoreductase activity"/>
    <property type="evidence" value="ECO:0007669"/>
    <property type="project" value="InterPro"/>
</dbReference>
<dbReference type="InterPro" id="IPR036249">
    <property type="entry name" value="Thioredoxin-like_sf"/>
</dbReference>
<dbReference type="PIRSF" id="PIRSF006386">
    <property type="entry name" value="HCCAis_GSTk"/>
    <property type="match status" value="1"/>
</dbReference>
<evidence type="ECO:0000256" key="2">
    <source>
        <dbReference type="PIRSR" id="PIRSR006386-1"/>
    </source>
</evidence>
<reference evidence="4 5" key="1">
    <citation type="submission" date="2016-10" db="EMBL/GenBank/DDBJ databases">
        <authorList>
            <person name="de Groot N.N."/>
        </authorList>
    </citation>
    <scope>NUCLEOTIDE SEQUENCE [LARGE SCALE GENOMIC DNA]</scope>
    <source>
        <strain evidence="4 5">CGMCC 1.11030</strain>
    </source>
</reference>
<dbReference type="STRING" id="1114924.SAMN05216258_109154"/>
<dbReference type="GO" id="GO:0018845">
    <property type="term" value="F:2-hydroxychromene-2-carboxylate isomerase activity"/>
    <property type="evidence" value="ECO:0007669"/>
    <property type="project" value="UniProtKB-UniRule"/>
</dbReference>
<accession>A0A1I3L086</accession>
<keyword evidence="1 4" id="KW-0413">Isomerase</keyword>
<dbReference type="SUPFAM" id="SSF52833">
    <property type="entry name" value="Thioredoxin-like"/>
    <property type="match status" value="1"/>
</dbReference>
<evidence type="ECO:0000256" key="1">
    <source>
        <dbReference type="PIRNR" id="PIRNR006386"/>
    </source>
</evidence>
<evidence type="ECO:0000259" key="3">
    <source>
        <dbReference type="Pfam" id="PF01323"/>
    </source>
</evidence>
<dbReference type="AlphaFoldDB" id="A0A1I3L086"/>
<proteinExistence type="inferred from homology"/>
<dbReference type="Pfam" id="PF01323">
    <property type="entry name" value="DSBA"/>
    <property type="match status" value="1"/>
</dbReference>
<dbReference type="InterPro" id="IPR014440">
    <property type="entry name" value="HCCAis_GSTk"/>
</dbReference>
<dbReference type="EC" id="5.99.1.4" evidence="1"/>
<evidence type="ECO:0000313" key="5">
    <source>
        <dbReference type="Proteomes" id="UP000199377"/>
    </source>
</evidence>
<dbReference type="PANTHER" id="PTHR42943">
    <property type="entry name" value="GLUTATHIONE S-TRANSFERASE KAPPA"/>
    <property type="match status" value="1"/>
</dbReference>
<comment type="similarity">
    <text evidence="1">Belongs to the GST superfamily. NadH family.</text>
</comment>
<name>A0A1I3L086_9RHOB</name>
<dbReference type="InterPro" id="IPR001853">
    <property type="entry name" value="DSBA-like_thioredoxin_dom"/>
</dbReference>
<gene>
    <name evidence="4" type="ORF">SAMN05216258_109154</name>
</gene>
<keyword evidence="5" id="KW-1185">Reference proteome</keyword>
<dbReference type="EMBL" id="FOQH01000009">
    <property type="protein sequence ID" value="SFI78116.1"/>
    <property type="molecule type" value="Genomic_DNA"/>
</dbReference>
<evidence type="ECO:0000313" key="4">
    <source>
        <dbReference type="EMBL" id="SFI78116.1"/>
    </source>
</evidence>